<sequence>MNAGTPATDGRILQSGAHLARILAVKQPDDTFEAQVYVRLTREPEVAETYIPAGVFATEDEAWQAAEARANRAFTENEF</sequence>
<dbReference type="EMBL" id="QYUO01000001">
    <property type="protein sequence ID" value="RJF99950.1"/>
    <property type="molecule type" value="Genomic_DNA"/>
</dbReference>
<gene>
    <name evidence="1" type="ORF">D3871_04780</name>
</gene>
<name>A0A3A3FWE3_9BURK</name>
<dbReference type="AlphaFoldDB" id="A0A3A3FWE3"/>
<evidence type="ECO:0000313" key="2">
    <source>
        <dbReference type="Proteomes" id="UP000265955"/>
    </source>
</evidence>
<dbReference type="OrthoDB" id="8724207at2"/>
<protein>
    <submittedName>
        <fullName evidence="1">Uncharacterized protein</fullName>
    </submittedName>
</protein>
<comment type="caution">
    <text evidence="1">The sequence shown here is derived from an EMBL/GenBank/DDBJ whole genome shotgun (WGS) entry which is preliminary data.</text>
</comment>
<reference evidence="2" key="1">
    <citation type="submission" date="2018-09" db="EMBL/GenBank/DDBJ databases">
        <authorList>
            <person name="Zhu H."/>
        </authorList>
    </citation>
    <scope>NUCLEOTIDE SEQUENCE [LARGE SCALE GENOMIC DNA]</scope>
    <source>
        <strain evidence="2">K1R23-30</strain>
    </source>
</reference>
<evidence type="ECO:0000313" key="1">
    <source>
        <dbReference type="EMBL" id="RJF99950.1"/>
    </source>
</evidence>
<organism evidence="1 2">
    <name type="scientific">Noviherbaspirillum saxi</name>
    <dbReference type="NCBI Taxonomy" id="2320863"/>
    <lineage>
        <taxon>Bacteria</taxon>
        <taxon>Pseudomonadati</taxon>
        <taxon>Pseudomonadota</taxon>
        <taxon>Betaproteobacteria</taxon>
        <taxon>Burkholderiales</taxon>
        <taxon>Oxalobacteraceae</taxon>
        <taxon>Noviherbaspirillum</taxon>
    </lineage>
</organism>
<accession>A0A3A3FWE3</accession>
<proteinExistence type="predicted"/>
<keyword evidence="2" id="KW-1185">Reference proteome</keyword>
<dbReference type="Proteomes" id="UP000265955">
    <property type="component" value="Unassembled WGS sequence"/>
</dbReference>